<accession>A0A8I0CLT1</accession>
<dbReference type="GeneID" id="60808488"/>
<proteinExistence type="predicted"/>
<keyword evidence="2" id="KW-1133">Transmembrane helix</keyword>
<keyword evidence="2" id="KW-0472">Membrane</keyword>
<evidence type="ECO:0000256" key="2">
    <source>
        <dbReference type="SAM" id="Phobius"/>
    </source>
</evidence>
<feature type="compositionally biased region" description="Basic and acidic residues" evidence="1">
    <location>
        <begin position="64"/>
        <end position="78"/>
    </location>
</feature>
<dbReference type="RefSeq" id="WP_010266355.1">
    <property type="nucleotide sequence ID" value="NZ_AENJ01000083.1"/>
</dbReference>
<reference evidence="3" key="1">
    <citation type="submission" date="2020-08" db="EMBL/GenBank/DDBJ databases">
        <title>Sequencing the genomes of 1000 actinobacteria strains.</title>
        <authorList>
            <person name="Klenk H.-P."/>
        </authorList>
    </citation>
    <scope>NUCLEOTIDE SEQUENCE</scope>
    <source>
        <strain evidence="3">DSM 20582</strain>
    </source>
</reference>
<dbReference type="EMBL" id="JACHWT010000001">
    <property type="protein sequence ID" value="MBB3114928.1"/>
    <property type="molecule type" value="Genomic_DNA"/>
</dbReference>
<dbReference type="Proteomes" id="UP000612712">
    <property type="component" value="Unassembled WGS sequence"/>
</dbReference>
<feature type="region of interest" description="Disordered" evidence="1">
    <location>
        <begin position="53"/>
        <end position="78"/>
    </location>
</feature>
<protein>
    <submittedName>
        <fullName evidence="3">Uncharacterized protein</fullName>
    </submittedName>
</protein>
<gene>
    <name evidence="3" type="ORF">FHU32_000116</name>
</gene>
<dbReference type="AlphaFoldDB" id="A0A8I0CLT1"/>
<evidence type="ECO:0000313" key="3">
    <source>
        <dbReference type="EMBL" id="MBB3114928.1"/>
    </source>
</evidence>
<evidence type="ECO:0000256" key="1">
    <source>
        <dbReference type="SAM" id="MobiDB-lite"/>
    </source>
</evidence>
<feature type="transmembrane region" description="Helical" evidence="2">
    <location>
        <begin position="20"/>
        <end position="43"/>
    </location>
</feature>
<sequence length="78" mass="8241">MNAVAQWLINAPVWIQTPLLLLVLVPVCAVAALVLVRVVDLLVPADDEERRVIGSGAADGPSADDGRGPERAERNVTS</sequence>
<name>A0A8I0CLT1_9CORY</name>
<evidence type="ECO:0000313" key="4">
    <source>
        <dbReference type="Proteomes" id="UP000612712"/>
    </source>
</evidence>
<organism evidence="3 4">
    <name type="scientific">Corynebacterium bovis DSM 20582 = CIP 54.80</name>
    <dbReference type="NCBI Taxonomy" id="927655"/>
    <lineage>
        <taxon>Bacteria</taxon>
        <taxon>Bacillati</taxon>
        <taxon>Actinomycetota</taxon>
        <taxon>Actinomycetes</taxon>
        <taxon>Mycobacteriales</taxon>
        <taxon>Corynebacteriaceae</taxon>
        <taxon>Corynebacterium</taxon>
    </lineage>
</organism>
<comment type="caution">
    <text evidence="3">The sequence shown here is derived from an EMBL/GenBank/DDBJ whole genome shotgun (WGS) entry which is preliminary data.</text>
</comment>
<keyword evidence="2" id="KW-0812">Transmembrane</keyword>